<proteinExistence type="predicted"/>
<feature type="domain" description="Aminoglycoside phosphotransferase" evidence="1">
    <location>
        <begin position="39"/>
        <end position="247"/>
    </location>
</feature>
<dbReference type="InterPro" id="IPR011009">
    <property type="entry name" value="Kinase-like_dom_sf"/>
</dbReference>
<dbReference type="Pfam" id="PF01636">
    <property type="entry name" value="APH"/>
    <property type="match status" value="1"/>
</dbReference>
<gene>
    <name evidence="2" type="ORF">FLP23_06290</name>
</gene>
<dbReference type="Gene3D" id="3.90.1200.10">
    <property type="match status" value="1"/>
</dbReference>
<dbReference type="AlphaFoldDB" id="A0A5C1Y8G2"/>
<name>A0A5C1Y8G2_9MICO</name>
<protein>
    <submittedName>
        <fullName evidence="2">Phosphotransferase</fullName>
    </submittedName>
</protein>
<dbReference type="EMBL" id="CP043504">
    <property type="protein sequence ID" value="QEO09648.1"/>
    <property type="molecule type" value="Genomic_DNA"/>
</dbReference>
<keyword evidence="3" id="KW-1185">Reference proteome</keyword>
<sequence length="330" mass="34971">MARSHLTLAALATSAVAELDVVGAAPFGSAGRGDFDSAVVTGRDGRLWIVRVPRSERAEQEQSADLVALRALSQGARARLPFEVTVFAGQAPIDGTRAIVSEFVHGTSVTLTAIDLELATSIGEAIAAVHALPTSLVTDVGLPATGTDEAHRAAQSLIERAAATNLVPAALLDRWRQAGDDAGLWQFTPAVINGSLGADSFLASAGQVTGLLGWHGLRVGDPARDLHWVLGIRRDGIADAVFDAYTRVRGSVDRRIRQRATLLAEFEVARWLLHGTDTRSTEIVDDAVRMMSRLVDDVLGDATDSIAPPTLPILAVDEVEALLDRAERVS</sequence>
<accession>A0A5C1Y8G2</accession>
<evidence type="ECO:0000259" key="1">
    <source>
        <dbReference type="Pfam" id="PF01636"/>
    </source>
</evidence>
<dbReference type="SUPFAM" id="SSF56112">
    <property type="entry name" value="Protein kinase-like (PK-like)"/>
    <property type="match status" value="1"/>
</dbReference>
<dbReference type="OrthoDB" id="3239865at2"/>
<reference evidence="2 3" key="1">
    <citation type="submission" date="2019-09" db="EMBL/GenBank/DDBJ databases">
        <title>Genome sequencing of strain KACC 19322.</title>
        <authorList>
            <person name="Heo J."/>
            <person name="Kim S.-J."/>
            <person name="Kim J.-S."/>
            <person name="Hong S.-B."/>
            <person name="Kwon S.-W."/>
        </authorList>
    </citation>
    <scope>NUCLEOTIDE SEQUENCE [LARGE SCALE GENOMIC DNA]</scope>
    <source>
        <strain evidence="2 3">KACC 19322</strain>
    </source>
</reference>
<dbReference type="InterPro" id="IPR002575">
    <property type="entry name" value="Aminoglycoside_PTrfase"/>
</dbReference>
<dbReference type="GO" id="GO:0016740">
    <property type="term" value="F:transferase activity"/>
    <property type="evidence" value="ECO:0007669"/>
    <property type="project" value="UniProtKB-KW"/>
</dbReference>
<evidence type="ECO:0000313" key="3">
    <source>
        <dbReference type="Proteomes" id="UP000322159"/>
    </source>
</evidence>
<evidence type="ECO:0000313" key="2">
    <source>
        <dbReference type="EMBL" id="QEO09648.1"/>
    </source>
</evidence>
<dbReference type="KEGG" id="lyk:FLP23_06290"/>
<dbReference type="Proteomes" id="UP000322159">
    <property type="component" value="Chromosome"/>
</dbReference>
<keyword evidence="2" id="KW-0808">Transferase</keyword>
<dbReference type="RefSeq" id="WP_149325068.1">
    <property type="nucleotide sequence ID" value="NZ_CP043504.1"/>
</dbReference>
<organism evidence="2 3">
    <name type="scientific">Protaetiibacter larvae</name>
    <dbReference type="NCBI Taxonomy" id="2592654"/>
    <lineage>
        <taxon>Bacteria</taxon>
        <taxon>Bacillati</taxon>
        <taxon>Actinomycetota</taxon>
        <taxon>Actinomycetes</taxon>
        <taxon>Micrococcales</taxon>
        <taxon>Microbacteriaceae</taxon>
        <taxon>Protaetiibacter</taxon>
    </lineage>
</organism>